<keyword evidence="7" id="KW-0521">NADP</keyword>
<evidence type="ECO:0000256" key="14">
    <source>
        <dbReference type="PIRSR" id="PIRSR006621-2"/>
    </source>
</evidence>
<feature type="binding site" evidence="14">
    <location>
        <position position="144"/>
    </location>
    <ligand>
        <name>FMN</name>
        <dbReference type="ChEBI" id="CHEBI:58210"/>
    </ligand>
</feature>
<evidence type="ECO:0000256" key="6">
    <source>
        <dbReference type="ARBA" id="ARBA00022694"/>
    </source>
</evidence>
<name>A0A2M8KEY2_9BACT</name>
<evidence type="ECO:0000256" key="7">
    <source>
        <dbReference type="ARBA" id="ARBA00022857"/>
    </source>
</evidence>
<protein>
    <recommendedName>
        <fullName evidence="12">tRNA-dihydrouridine synthase</fullName>
        <ecNumber evidence="12">1.3.1.-</ecNumber>
    </recommendedName>
</protein>
<dbReference type="InterPro" id="IPR024036">
    <property type="entry name" value="tRNA-dHydroUridine_Synthase_C"/>
</dbReference>
<evidence type="ECO:0000256" key="4">
    <source>
        <dbReference type="ARBA" id="ARBA00022630"/>
    </source>
</evidence>
<comment type="similarity">
    <text evidence="12">Belongs to the dus family.</text>
</comment>
<evidence type="ECO:0000256" key="12">
    <source>
        <dbReference type="PIRNR" id="PIRNR006621"/>
    </source>
</evidence>
<evidence type="ECO:0000259" key="15">
    <source>
        <dbReference type="Pfam" id="PF01207"/>
    </source>
</evidence>
<keyword evidence="14" id="KW-0547">Nucleotide-binding</keyword>
<evidence type="ECO:0000256" key="11">
    <source>
        <dbReference type="ARBA" id="ARBA00048802"/>
    </source>
</evidence>
<evidence type="ECO:0000256" key="8">
    <source>
        <dbReference type="ARBA" id="ARBA00022884"/>
    </source>
</evidence>
<keyword evidence="8" id="KW-0694">RNA-binding</keyword>
<evidence type="ECO:0000256" key="1">
    <source>
        <dbReference type="ARBA" id="ARBA00001917"/>
    </source>
</evidence>
<dbReference type="Gene3D" id="1.10.1200.80">
    <property type="entry name" value="Putative flavin oxidoreducatase, domain 2"/>
    <property type="match status" value="1"/>
</dbReference>
<sequence>MKNFWSKLKKPIFCLAPMADVTDCVFRQIIAKYGKPDVFWTEFVSADGLAHPVAREKLLINLKYGENEHPIVAQIFGGKPENIKSASKLCKELGFDGVDINMGCPDKSIEKQCAGAGMIKDLTLAMEVIQAAKEGAGSLPISVKTRIGYNKNEVDTWIRGLLEQDLAVLTVHLRTRKEMSDVPAHWEVMKDIIKMRNEMGKKTLIIGNGDVVDIDDAKVKCEEYGCDGVMLGRAIFGNPWLFTECQRASLTKNSMSKMPFDIVSLEEKLKVLVEHTKLFEKMLGRHKNFIIMKKHYKAYVNGFDGAKELRIKLMEAENATQIEKIVNEFLL</sequence>
<dbReference type="GO" id="GO:0050660">
    <property type="term" value="F:flavin adenine dinucleotide binding"/>
    <property type="evidence" value="ECO:0007669"/>
    <property type="project" value="InterPro"/>
</dbReference>
<organism evidence="16 17">
    <name type="scientific">Candidatus Portnoybacteria bacterium CG10_big_fil_rev_8_21_14_0_10_36_7</name>
    <dbReference type="NCBI Taxonomy" id="1974812"/>
    <lineage>
        <taxon>Bacteria</taxon>
        <taxon>Candidatus Portnoyibacteriota</taxon>
    </lineage>
</organism>
<keyword evidence="3" id="KW-0820">tRNA-binding</keyword>
<evidence type="ECO:0000313" key="17">
    <source>
        <dbReference type="Proteomes" id="UP000231450"/>
    </source>
</evidence>
<dbReference type="Pfam" id="PF01207">
    <property type="entry name" value="Dus"/>
    <property type="match status" value="1"/>
</dbReference>
<dbReference type="InterPro" id="IPR018517">
    <property type="entry name" value="tRNA_hU_synthase_CS"/>
</dbReference>
<comment type="catalytic activity">
    <reaction evidence="10">
        <text>a 5,6-dihydrouridine in tRNA + NADP(+) = a uridine in tRNA + NADPH + H(+)</text>
        <dbReference type="Rhea" id="RHEA:23624"/>
        <dbReference type="Rhea" id="RHEA-COMP:13339"/>
        <dbReference type="Rhea" id="RHEA-COMP:13887"/>
        <dbReference type="ChEBI" id="CHEBI:15378"/>
        <dbReference type="ChEBI" id="CHEBI:57783"/>
        <dbReference type="ChEBI" id="CHEBI:58349"/>
        <dbReference type="ChEBI" id="CHEBI:65315"/>
        <dbReference type="ChEBI" id="CHEBI:74443"/>
    </reaction>
</comment>
<dbReference type="EC" id="1.3.1.-" evidence="12"/>
<comment type="catalytic activity">
    <reaction evidence="11">
        <text>a 5,6-dihydrouridine in tRNA + NAD(+) = a uridine in tRNA + NADH + H(+)</text>
        <dbReference type="Rhea" id="RHEA:54452"/>
        <dbReference type="Rhea" id="RHEA-COMP:13339"/>
        <dbReference type="Rhea" id="RHEA-COMP:13887"/>
        <dbReference type="ChEBI" id="CHEBI:15378"/>
        <dbReference type="ChEBI" id="CHEBI:57540"/>
        <dbReference type="ChEBI" id="CHEBI:57945"/>
        <dbReference type="ChEBI" id="CHEBI:65315"/>
        <dbReference type="ChEBI" id="CHEBI:74443"/>
    </reaction>
</comment>
<reference evidence="17" key="1">
    <citation type="submission" date="2017-09" db="EMBL/GenBank/DDBJ databases">
        <title>Depth-based differentiation of microbial function through sediment-hosted aquifers and enrichment of novel symbionts in the deep terrestrial subsurface.</title>
        <authorList>
            <person name="Probst A.J."/>
            <person name="Ladd B."/>
            <person name="Jarett J.K."/>
            <person name="Geller-Mcgrath D.E."/>
            <person name="Sieber C.M.K."/>
            <person name="Emerson J.B."/>
            <person name="Anantharaman K."/>
            <person name="Thomas B.C."/>
            <person name="Malmstrom R."/>
            <person name="Stieglmeier M."/>
            <person name="Klingl A."/>
            <person name="Woyke T."/>
            <person name="Ryan C.M."/>
            <person name="Banfield J.F."/>
        </authorList>
    </citation>
    <scope>NUCLEOTIDE SEQUENCE [LARGE SCALE GENOMIC DNA]</scope>
</reference>
<evidence type="ECO:0000256" key="13">
    <source>
        <dbReference type="PIRSR" id="PIRSR006621-1"/>
    </source>
</evidence>
<evidence type="ECO:0000256" key="5">
    <source>
        <dbReference type="ARBA" id="ARBA00022643"/>
    </source>
</evidence>
<feature type="binding site" evidence="14">
    <location>
        <position position="74"/>
    </location>
    <ligand>
        <name>FMN</name>
        <dbReference type="ChEBI" id="CHEBI:58210"/>
    </ligand>
</feature>
<dbReference type="PROSITE" id="PS01136">
    <property type="entry name" value="UPF0034"/>
    <property type="match status" value="1"/>
</dbReference>
<dbReference type="Proteomes" id="UP000231450">
    <property type="component" value="Unassembled WGS sequence"/>
</dbReference>
<evidence type="ECO:0000256" key="10">
    <source>
        <dbReference type="ARBA" id="ARBA00048205"/>
    </source>
</evidence>
<dbReference type="InterPro" id="IPR013785">
    <property type="entry name" value="Aldolase_TIM"/>
</dbReference>
<dbReference type="SUPFAM" id="SSF51395">
    <property type="entry name" value="FMN-linked oxidoreductases"/>
    <property type="match status" value="1"/>
</dbReference>
<dbReference type="InterPro" id="IPR001269">
    <property type="entry name" value="DUS_fam"/>
</dbReference>
<dbReference type="GO" id="GO:0000049">
    <property type="term" value="F:tRNA binding"/>
    <property type="evidence" value="ECO:0007669"/>
    <property type="project" value="UniProtKB-KW"/>
</dbReference>
<dbReference type="Gene3D" id="3.20.20.70">
    <property type="entry name" value="Aldolase class I"/>
    <property type="match status" value="1"/>
</dbReference>
<feature type="binding site" evidence="14">
    <location>
        <begin position="232"/>
        <end position="233"/>
    </location>
    <ligand>
        <name>FMN</name>
        <dbReference type="ChEBI" id="CHEBI:58210"/>
    </ligand>
</feature>
<keyword evidence="5 12" id="KW-0288">FMN</keyword>
<dbReference type="CDD" id="cd02801">
    <property type="entry name" value="DUS_like_FMN"/>
    <property type="match status" value="1"/>
</dbReference>
<dbReference type="EMBL" id="PFDW01000010">
    <property type="protein sequence ID" value="PJE58479.1"/>
    <property type="molecule type" value="Genomic_DNA"/>
</dbReference>
<evidence type="ECO:0000256" key="2">
    <source>
        <dbReference type="ARBA" id="ARBA00002790"/>
    </source>
</evidence>
<keyword evidence="4 12" id="KW-0285">Flavoprotein</keyword>
<feature type="binding site" evidence="14">
    <location>
        <begin position="17"/>
        <end position="19"/>
    </location>
    <ligand>
        <name>FMN</name>
        <dbReference type="ChEBI" id="CHEBI:58210"/>
    </ligand>
</feature>
<dbReference type="PANTHER" id="PTHR11082">
    <property type="entry name" value="TRNA-DIHYDROURIDINE SYNTHASE"/>
    <property type="match status" value="1"/>
</dbReference>
<keyword evidence="6 12" id="KW-0819">tRNA processing</keyword>
<dbReference type="InterPro" id="IPR035587">
    <property type="entry name" value="DUS-like_FMN-bd"/>
</dbReference>
<proteinExistence type="inferred from homology"/>
<evidence type="ECO:0000313" key="16">
    <source>
        <dbReference type="EMBL" id="PJE58479.1"/>
    </source>
</evidence>
<evidence type="ECO:0000256" key="3">
    <source>
        <dbReference type="ARBA" id="ARBA00022555"/>
    </source>
</evidence>
<dbReference type="PIRSF" id="PIRSF006621">
    <property type="entry name" value="Dus"/>
    <property type="match status" value="1"/>
</dbReference>
<feature type="binding site" evidence="14">
    <location>
        <position position="172"/>
    </location>
    <ligand>
        <name>FMN</name>
        <dbReference type="ChEBI" id="CHEBI:58210"/>
    </ligand>
</feature>
<comment type="function">
    <text evidence="2 12">Catalyzes the synthesis of 5,6-dihydrouridine (D), a modified base found in the D-loop of most tRNAs, via the reduction of the C5-C6 double bond in target uridines.</text>
</comment>
<keyword evidence="9 12" id="KW-0560">Oxidoreductase</keyword>
<dbReference type="PANTHER" id="PTHR11082:SF25">
    <property type="entry name" value="DUS-LIKE FMN-BINDING DOMAIN-CONTAINING PROTEIN"/>
    <property type="match status" value="1"/>
</dbReference>
<feature type="active site" description="Proton donor" evidence="13">
    <location>
        <position position="104"/>
    </location>
</feature>
<evidence type="ECO:0000256" key="9">
    <source>
        <dbReference type="ARBA" id="ARBA00023002"/>
    </source>
</evidence>
<feature type="domain" description="DUS-like FMN-binding" evidence="15">
    <location>
        <begin position="15"/>
        <end position="322"/>
    </location>
</feature>
<gene>
    <name evidence="16" type="ORF">COU81_00510</name>
</gene>
<dbReference type="AlphaFoldDB" id="A0A2M8KEY2"/>
<comment type="caution">
    <text evidence="16">The sequence shown here is derived from an EMBL/GenBank/DDBJ whole genome shotgun (WGS) entry which is preliminary data.</text>
</comment>
<accession>A0A2M8KEY2</accession>
<comment type="cofactor">
    <cofactor evidence="1 12 14">
        <name>FMN</name>
        <dbReference type="ChEBI" id="CHEBI:58210"/>
    </cofactor>
</comment>
<dbReference type="GO" id="GO:0017150">
    <property type="term" value="F:tRNA dihydrouridine synthase activity"/>
    <property type="evidence" value="ECO:0007669"/>
    <property type="project" value="InterPro"/>
</dbReference>